<evidence type="ECO:0000256" key="1">
    <source>
        <dbReference type="SAM" id="MobiDB-lite"/>
    </source>
</evidence>
<sequence length="644" mass="74267">MSIRSNASSNMRSHVGNNGQMMEMMMESIRSMGQINMPINSFNPKTERFNEFLARFNLKYKGMSNEEKVLVLPSHLDDNTTRVFKSLPERMKSGREWDNMVVEMGRLMDRDKGLEQQFAVEKLNNFDPHKRINQICRDIEELVNRGMGYLDQKGRDRFMQQQLMIVMKKRVEYGRVLEAYNVGCENFDELKKVAMEQEFIEHQKRMASKGTNEMKCTECGGRGHSSRDHFKHLNNNVPTAHGYNNNRNNDRPTTFTNSSFNQNNQRMENAGGNNNRVNRVNGRDQQMNGNGRYPPQSNNTFPTTNHNGMNRKPQKWRNQNDRKLPQDPRVNNENKKVLKVTGEESEQKDSDKNVTFLGRRLQMEMIVEGEMRDATVDSGAEVSLIPIKMLKDIVARNEKEWWIFQEERMEPVDINVRVSNANAGPMNIVSQVILAVKRDKTDQTHNIGFFVTNDEQDEIILGVNSFDDLEIRFTMGKKDRPINNDTEQARVDKDLIVEPGQVTDLEVRGPKPEERLLWSTNDFIESGACTLDDNGITTISILNNTNKAIAFNKEEVIGEWSTDSLWEEKSVHARVEYIAIETGIIVMMSHPAHLDYRCKECTSIFSAMSMRDNHGGPKKERRVQVWNYRCGSQHASITPSHNRG</sequence>
<name>A0AAN5DCS3_9BILA</name>
<evidence type="ECO:0000313" key="3">
    <source>
        <dbReference type="Proteomes" id="UP001328107"/>
    </source>
</evidence>
<feature type="region of interest" description="Disordered" evidence="1">
    <location>
        <begin position="239"/>
        <end position="351"/>
    </location>
</feature>
<feature type="compositionally biased region" description="Polar residues" evidence="1">
    <location>
        <begin position="284"/>
        <end position="308"/>
    </location>
</feature>
<gene>
    <name evidence="2" type="ORF">PMAYCL1PPCAC_31293</name>
</gene>
<proteinExistence type="predicted"/>
<feature type="compositionally biased region" description="Basic and acidic residues" evidence="1">
    <location>
        <begin position="318"/>
        <end position="351"/>
    </location>
</feature>
<dbReference type="Proteomes" id="UP001328107">
    <property type="component" value="Unassembled WGS sequence"/>
</dbReference>
<keyword evidence="3" id="KW-1185">Reference proteome</keyword>
<protein>
    <submittedName>
        <fullName evidence="2">Uncharacterized protein</fullName>
    </submittedName>
</protein>
<dbReference type="PANTHER" id="PTHR34402:SF1">
    <property type="entry name" value="PROTEIN CBG02762"/>
    <property type="match status" value="1"/>
</dbReference>
<dbReference type="AlphaFoldDB" id="A0AAN5DCS3"/>
<comment type="caution">
    <text evidence="2">The sequence shown here is derived from an EMBL/GenBank/DDBJ whole genome shotgun (WGS) entry which is preliminary data.</text>
</comment>
<accession>A0AAN5DCS3</accession>
<evidence type="ECO:0000313" key="2">
    <source>
        <dbReference type="EMBL" id="GMR61098.1"/>
    </source>
</evidence>
<reference evidence="3" key="1">
    <citation type="submission" date="2022-10" db="EMBL/GenBank/DDBJ databases">
        <title>Genome assembly of Pristionchus species.</title>
        <authorList>
            <person name="Yoshida K."/>
            <person name="Sommer R.J."/>
        </authorList>
    </citation>
    <scope>NUCLEOTIDE SEQUENCE [LARGE SCALE GENOMIC DNA]</scope>
    <source>
        <strain evidence="3">RS5460</strain>
    </source>
</reference>
<organism evidence="2 3">
    <name type="scientific">Pristionchus mayeri</name>
    <dbReference type="NCBI Taxonomy" id="1317129"/>
    <lineage>
        <taxon>Eukaryota</taxon>
        <taxon>Metazoa</taxon>
        <taxon>Ecdysozoa</taxon>
        <taxon>Nematoda</taxon>
        <taxon>Chromadorea</taxon>
        <taxon>Rhabditida</taxon>
        <taxon>Rhabditina</taxon>
        <taxon>Diplogasteromorpha</taxon>
        <taxon>Diplogasteroidea</taxon>
        <taxon>Neodiplogasteridae</taxon>
        <taxon>Pristionchus</taxon>
    </lineage>
</organism>
<feature type="compositionally biased region" description="Low complexity" evidence="1">
    <location>
        <begin position="253"/>
        <end position="280"/>
    </location>
</feature>
<dbReference type="EMBL" id="BTRK01000006">
    <property type="protein sequence ID" value="GMR61098.1"/>
    <property type="molecule type" value="Genomic_DNA"/>
</dbReference>
<dbReference type="PANTHER" id="PTHR34402">
    <property type="entry name" value="PROTEIN CBG02762"/>
    <property type="match status" value="1"/>
</dbReference>